<feature type="binding site" evidence="7">
    <location>
        <begin position="150"/>
        <end position="154"/>
    </location>
    <ligand>
        <name>substrate</name>
    </ligand>
</feature>
<evidence type="ECO:0000256" key="6">
    <source>
        <dbReference type="ARBA" id="ARBA00048117"/>
    </source>
</evidence>
<keyword evidence="7" id="KW-0963">Cytoplasm</keyword>
<comment type="caution">
    <text evidence="7">Lacks conserved residue(s) required for the propagation of feature annotation.</text>
</comment>
<dbReference type="PANTHER" id="PTHR11735">
    <property type="entry name" value="TRNA N6-ADENOSINE THREONYLCARBAMOYLTRANSFERASE"/>
    <property type="match status" value="1"/>
</dbReference>
<feature type="binding site" evidence="7">
    <location>
        <position position="316"/>
    </location>
    <ligand>
        <name>Fe cation</name>
        <dbReference type="ChEBI" id="CHEBI:24875"/>
    </ligand>
</feature>
<reference evidence="9 10" key="1">
    <citation type="journal article" date="2019" name="Int. J. Syst. Evol. Microbiol.">
        <title>The Global Catalogue of Microorganisms (GCM) 10K type strain sequencing project: providing services to taxonomists for standard genome sequencing and annotation.</title>
        <authorList>
            <consortium name="The Broad Institute Genomics Platform"/>
            <consortium name="The Broad Institute Genome Sequencing Center for Infectious Disease"/>
            <person name="Wu L."/>
            <person name="Ma J."/>
        </authorList>
    </citation>
    <scope>NUCLEOTIDE SEQUENCE [LARGE SCALE GENOMIC DNA]</scope>
    <source>
        <strain evidence="9 10">JCM 15421</strain>
    </source>
</reference>
<comment type="caution">
    <text evidence="9">The sequence shown here is derived from an EMBL/GenBank/DDBJ whole genome shotgun (WGS) entry which is preliminary data.</text>
</comment>
<comment type="similarity">
    <text evidence="7">Belongs to the KAE1 / TsaD family.</text>
</comment>
<dbReference type="InterPro" id="IPR000905">
    <property type="entry name" value="Gcp-like_dom"/>
</dbReference>
<feature type="binding site" evidence="7">
    <location>
        <position position="127"/>
    </location>
    <ligand>
        <name>Fe cation</name>
        <dbReference type="ChEBI" id="CHEBI:24875"/>
    </ligand>
</feature>
<evidence type="ECO:0000256" key="1">
    <source>
        <dbReference type="ARBA" id="ARBA00022679"/>
    </source>
</evidence>
<dbReference type="HAMAP" id="MF_01445">
    <property type="entry name" value="TsaD"/>
    <property type="match status" value="1"/>
</dbReference>
<keyword evidence="10" id="KW-1185">Reference proteome</keyword>
<dbReference type="NCBIfam" id="TIGR03723">
    <property type="entry name" value="T6A_TsaD_YgjD"/>
    <property type="match status" value="1"/>
</dbReference>
<organism evidence="9 10">
    <name type="scientific">Dokdonella soli</name>
    <dbReference type="NCBI Taxonomy" id="529810"/>
    <lineage>
        <taxon>Bacteria</taxon>
        <taxon>Pseudomonadati</taxon>
        <taxon>Pseudomonadota</taxon>
        <taxon>Gammaproteobacteria</taxon>
        <taxon>Lysobacterales</taxon>
        <taxon>Rhodanobacteraceae</taxon>
        <taxon>Dokdonella</taxon>
    </lineage>
</organism>
<keyword evidence="3 7" id="KW-0479">Metal-binding</keyword>
<feature type="domain" description="Gcp-like" evidence="8">
    <location>
        <begin position="40"/>
        <end position="322"/>
    </location>
</feature>
<accession>A0ABN1IMZ8</accession>
<gene>
    <name evidence="7 9" type="primary">tsaD</name>
    <name evidence="9" type="ORF">GCM10009105_24990</name>
</gene>
<protein>
    <recommendedName>
        <fullName evidence="7">tRNA N6-adenosine threonylcarbamoyltransferase</fullName>
        <ecNumber evidence="7">2.3.1.234</ecNumber>
    </recommendedName>
    <alternativeName>
        <fullName evidence="7">N6-L-threonylcarbamoyladenine synthase</fullName>
        <shortName evidence="7">t(6)A synthase</shortName>
    </alternativeName>
    <alternativeName>
        <fullName evidence="7">t(6)A37 threonylcarbamoyladenosine biosynthesis protein TsaD</fullName>
    </alternativeName>
    <alternativeName>
        <fullName evidence="7">tRNA threonylcarbamoyladenosine biosynthesis protein TsaD</fullName>
    </alternativeName>
</protein>
<evidence type="ECO:0000256" key="4">
    <source>
        <dbReference type="ARBA" id="ARBA00023004"/>
    </source>
</evidence>
<evidence type="ECO:0000259" key="8">
    <source>
        <dbReference type="Pfam" id="PF00814"/>
    </source>
</evidence>
<dbReference type="EC" id="2.3.1.234" evidence="7"/>
<dbReference type="Proteomes" id="UP001501523">
    <property type="component" value="Unassembled WGS sequence"/>
</dbReference>
<dbReference type="Pfam" id="PF00814">
    <property type="entry name" value="TsaD"/>
    <property type="match status" value="1"/>
</dbReference>
<evidence type="ECO:0000256" key="3">
    <source>
        <dbReference type="ARBA" id="ARBA00022723"/>
    </source>
</evidence>
<comment type="cofactor">
    <cofactor evidence="7">
        <name>Fe(2+)</name>
        <dbReference type="ChEBI" id="CHEBI:29033"/>
    </cofactor>
    <text evidence="7">Binds 1 Fe(2+) ion per subunit.</text>
</comment>
<feature type="binding site" evidence="7">
    <location>
        <position position="196"/>
    </location>
    <ligand>
        <name>substrate</name>
    </ligand>
</feature>
<comment type="function">
    <text evidence="7">Required for the formation of a threonylcarbamoyl group on adenosine at position 37 (t(6)A37) in tRNAs that read codons beginning with adenine. Is involved in the transfer of the threonylcarbamoyl moiety of threonylcarbamoyl-AMP (TC-AMP) to the N6 group of A37, together with TsaE and TsaB. TsaD likely plays a direct catalytic role in this reaction.</text>
</comment>
<evidence type="ECO:0000256" key="5">
    <source>
        <dbReference type="ARBA" id="ARBA00023315"/>
    </source>
</evidence>
<evidence type="ECO:0000313" key="10">
    <source>
        <dbReference type="Proteomes" id="UP001501523"/>
    </source>
</evidence>
<dbReference type="Gene3D" id="3.30.420.40">
    <property type="match status" value="2"/>
</dbReference>
<dbReference type="PRINTS" id="PR00789">
    <property type="entry name" value="OSIALOPTASE"/>
</dbReference>
<dbReference type="EMBL" id="BAAAEU010000015">
    <property type="protein sequence ID" value="GAA0717734.1"/>
    <property type="molecule type" value="Genomic_DNA"/>
</dbReference>
<feature type="binding site" evidence="7">
    <location>
        <position position="131"/>
    </location>
    <ligand>
        <name>Fe cation</name>
        <dbReference type="ChEBI" id="CHEBI:24875"/>
    </ligand>
</feature>
<comment type="catalytic activity">
    <reaction evidence="6 7">
        <text>L-threonylcarbamoyladenylate + adenosine(37) in tRNA = N(6)-L-threonylcarbamoyladenosine(37) in tRNA + AMP + H(+)</text>
        <dbReference type="Rhea" id="RHEA:37059"/>
        <dbReference type="Rhea" id="RHEA-COMP:10162"/>
        <dbReference type="Rhea" id="RHEA-COMP:10163"/>
        <dbReference type="ChEBI" id="CHEBI:15378"/>
        <dbReference type="ChEBI" id="CHEBI:73682"/>
        <dbReference type="ChEBI" id="CHEBI:74411"/>
        <dbReference type="ChEBI" id="CHEBI:74418"/>
        <dbReference type="ChEBI" id="CHEBI:456215"/>
        <dbReference type="EC" id="2.3.1.234"/>
    </reaction>
</comment>
<dbReference type="InterPro" id="IPR022450">
    <property type="entry name" value="TsaD"/>
</dbReference>
<dbReference type="RefSeq" id="WP_343791597.1">
    <property type="nucleotide sequence ID" value="NZ_BAAAEU010000015.1"/>
</dbReference>
<dbReference type="CDD" id="cd24133">
    <property type="entry name" value="ASKHA_NBD_TsaD_bac"/>
    <property type="match status" value="1"/>
</dbReference>
<evidence type="ECO:0000313" key="9">
    <source>
        <dbReference type="EMBL" id="GAA0717734.1"/>
    </source>
</evidence>
<keyword evidence="5 7" id="KW-0012">Acyltransferase</keyword>
<proteinExistence type="inferred from homology"/>
<keyword evidence="2 7" id="KW-0819">tRNA processing</keyword>
<evidence type="ECO:0000256" key="7">
    <source>
        <dbReference type="HAMAP-Rule" id="MF_01445"/>
    </source>
</evidence>
<keyword evidence="4 7" id="KW-0408">Iron</keyword>
<keyword evidence="1 7" id="KW-0808">Transferase</keyword>
<name>A0ABN1IMZ8_9GAMM</name>
<dbReference type="InterPro" id="IPR043129">
    <property type="entry name" value="ATPase_NBD"/>
</dbReference>
<dbReference type="SUPFAM" id="SSF53067">
    <property type="entry name" value="Actin-like ATPase domain"/>
    <property type="match status" value="2"/>
</dbReference>
<sequence>MNPSFAKQASTGPVLGVETSCDETGVAIFDPARGDAAGGLLAHTLYSQIRMHADYGGVVPELASRDHVRKLLPLVRETLAQAGLRVADLGGVAYTAGPGLVGALLVGATAVRSLAWALELPAIGVHHMEGHLLAPLLEPDPPEPPFVALLVSGGHSMLIEVAAIGRYTLLGDTLDDAAGEAFDKTAKLMDLPYPGGPALAKLAEQGRPGTFRFARPMTDRPGLDFSFSGLKTQVLLAWQASDRSNQTKADIARAFEEAIVDTLTIKCRRALAATGARTLVVAGGVGANRRLRAQLAEAGAREGFRAHFPRLEFCTDNGAMIALAGALRLQAGEHETPAILVRPRWDLASLPPLGVPIAGVG</sequence>
<dbReference type="InterPro" id="IPR017861">
    <property type="entry name" value="KAE1/TsaD"/>
</dbReference>
<dbReference type="NCBIfam" id="TIGR00329">
    <property type="entry name" value="gcp_kae1"/>
    <property type="match status" value="1"/>
</dbReference>
<comment type="subcellular location">
    <subcellularLocation>
        <location evidence="7">Cytoplasm</location>
    </subcellularLocation>
</comment>
<feature type="binding site" evidence="7">
    <location>
        <position position="288"/>
    </location>
    <ligand>
        <name>substrate</name>
    </ligand>
</feature>
<feature type="binding site" evidence="7">
    <location>
        <position position="183"/>
    </location>
    <ligand>
        <name>substrate</name>
    </ligand>
</feature>
<evidence type="ECO:0000256" key="2">
    <source>
        <dbReference type="ARBA" id="ARBA00022694"/>
    </source>
</evidence>
<dbReference type="PANTHER" id="PTHR11735:SF6">
    <property type="entry name" value="TRNA N6-ADENOSINE THREONYLCARBAMOYLTRANSFERASE, MITOCHONDRIAL"/>
    <property type="match status" value="1"/>
</dbReference>